<dbReference type="AlphaFoldDB" id="A0A059BCZ2"/>
<dbReference type="Gramene" id="KCW63968">
    <property type="protein sequence ID" value="KCW63968"/>
    <property type="gene ID" value="EUGRSUZ_G01647"/>
</dbReference>
<dbReference type="EMBL" id="KK198759">
    <property type="protein sequence ID" value="KCW63968.1"/>
    <property type="molecule type" value="Genomic_DNA"/>
</dbReference>
<dbReference type="InParanoid" id="A0A059BCZ2"/>
<name>A0A059BCZ2_EUCGR</name>
<gene>
    <name evidence="1" type="ORF">EUGRSUZ_G01647</name>
</gene>
<evidence type="ECO:0000313" key="1">
    <source>
        <dbReference type="EMBL" id="KCW63968.1"/>
    </source>
</evidence>
<organism evidence="1">
    <name type="scientific">Eucalyptus grandis</name>
    <name type="common">Flooded gum</name>
    <dbReference type="NCBI Taxonomy" id="71139"/>
    <lineage>
        <taxon>Eukaryota</taxon>
        <taxon>Viridiplantae</taxon>
        <taxon>Streptophyta</taxon>
        <taxon>Embryophyta</taxon>
        <taxon>Tracheophyta</taxon>
        <taxon>Spermatophyta</taxon>
        <taxon>Magnoliopsida</taxon>
        <taxon>eudicotyledons</taxon>
        <taxon>Gunneridae</taxon>
        <taxon>Pentapetalae</taxon>
        <taxon>rosids</taxon>
        <taxon>malvids</taxon>
        <taxon>Myrtales</taxon>
        <taxon>Myrtaceae</taxon>
        <taxon>Myrtoideae</taxon>
        <taxon>Eucalypteae</taxon>
        <taxon>Eucalyptus</taxon>
    </lineage>
</organism>
<protein>
    <submittedName>
        <fullName evidence="1">Uncharacterized protein</fullName>
    </submittedName>
</protein>
<proteinExistence type="predicted"/>
<sequence>MKLNKAKCILQEQHRENNITVCCCLELYQVHPLVIYMCKRNYAMESSGVFTLLWICSSSSKRKKKKNCCFSQF</sequence>
<reference evidence="1" key="1">
    <citation type="submission" date="2013-07" db="EMBL/GenBank/DDBJ databases">
        <title>The genome of Eucalyptus grandis.</title>
        <authorList>
            <person name="Schmutz J."/>
            <person name="Hayes R."/>
            <person name="Myburg A."/>
            <person name="Tuskan G."/>
            <person name="Grattapaglia D."/>
            <person name="Rokhsar D.S."/>
        </authorList>
    </citation>
    <scope>NUCLEOTIDE SEQUENCE</scope>
    <source>
        <tissue evidence="1">Leaf extractions</tissue>
    </source>
</reference>
<accession>A0A059BCZ2</accession>